<accession>K6WVY9</accession>
<evidence type="ECO:0000256" key="1">
    <source>
        <dbReference type="SAM" id="Coils"/>
    </source>
</evidence>
<dbReference type="AlphaFoldDB" id="K6WVY9"/>
<proteinExistence type="predicted"/>
<dbReference type="RefSeq" id="WP_006333750.1">
    <property type="nucleotide sequence ID" value="NZ_BAHC01000115.1"/>
</dbReference>
<dbReference type="Proteomes" id="UP000008363">
    <property type="component" value="Unassembled WGS sequence"/>
</dbReference>
<comment type="caution">
    <text evidence="2">The sequence shown here is derived from an EMBL/GenBank/DDBJ whole genome shotgun (WGS) entry which is preliminary data.</text>
</comment>
<keyword evidence="1" id="KW-0175">Coiled coil</keyword>
<dbReference type="STRING" id="1108045.GORHZ_115_00700"/>
<dbReference type="EMBL" id="BAHC01000115">
    <property type="protein sequence ID" value="GAB90714.1"/>
    <property type="molecule type" value="Genomic_DNA"/>
</dbReference>
<reference evidence="2 3" key="1">
    <citation type="submission" date="2012-08" db="EMBL/GenBank/DDBJ databases">
        <title>Whole genome shotgun sequence of Gordonia rhizosphera NBRC 16068.</title>
        <authorList>
            <person name="Takarada H."/>
            <person name="Isaki S."/>
            <person name="Hosoyama A."/>
            <person name="Tsuchikane K."/>
            <person name="Katsumata H."/>
            <person name="Baba S."/>
            <person name="Ohji S."/>
            <person name="Yamazaki S."/>
            <person name="Fujita N."/>
        </authorList>
    </citation>
    <scope>NUCLEOTIDE SEQUENCE [LARGE SCALE GENOMIC DNA]</scope>
    <source>
        <strain evidence="2 3">NBRC 16068</strain>
    </source>
</reference>
<keyword evidence="3" id="KW-1185">Reference proteome</keyword>
<evidence type="ECO:0000313" key="3">
    <source>
        <dbReference type="Proteomes" id="UP000008363"/>
    </source>
</evidence>
<organism evidence="2 3">
    <name type="scientific">Gordonia rhizosphera NBRC 16068</name>
    <dbReference type="NCBI Taxonomy" id="1108045"/>
    <lineage>
        <taxon>Bacteria</taxon>
        <taxon>Bacillati</taxon>
        <taxon>Actinomycetota</taxon>
        <taxon>Actinomycetes</taxon>
        <taxon>Mycobacteriales</taxon>
        <taxon>Gordoniaceae</taxon>
        <taxon>Gordonia</taxon>
    </lineage>
</organism>
<dbReference type="OrthoDB" id="4376915at2"/>
<gene>
    <name evidence="2" type="ORF">GORHZ_115_00700</name>
</gene>
<sequence length="96" mass="10554">MSLPTQALVQRIEHLATPILESIVENEGVEIGLGLAQRAGGTFSRTVERGSRRIMHALNLPAASDINRILTQVASLERTVRALDNRVNDVLAEQQR</sequence>
<evidence type="ECO:0000313" key="2">
    <source>
        <dbReference type="EMBL" id="GAB90714.1"/>
    </source>
</evidence>
<protein>
    <submittedName>
        <fullName evidence="2">Uncharacterized protein</fullName>
    </submittedName>
</protein>
<name>K6WVY9_9ACTN</name>
<feature type="coiled-coil region" evidence="1">
    <location>
        <begin position="66"/>
        <end position="93"/>
    </location>
</feature>